<dbReference type="InterPro" id="IPR036411">
    <property type="entry name" value="TorD-like_sf"/>
</dbReference>
<protein>
    <submittedName>
        <fullName evidence="1">Uncharacterized protein</fullName>
    </submittedName>
</protein>
<dbReference type="EMBL" id="CP017258">
    <property type="protein sequence ID" value="AQW87641.1"/>
    <property type="molecule type" value="Genomic_DNA"/>
</dbReference>
<evidence type="ECO:0000313" key="2">
    <source>
        <dbReference type="Proteomes" id="UP000190868"/>
    </source>
</evidence>
<proteinExistence type="predicted"/>
<dbReference type="Proteomes" id="UP000190868">
    <property type="component" value="Chromosome"/>
</dbReference>
<sequence length="183" mass="21435">MRVGEFYGILSLIFANNFNEAISQESFQKIKNSNSWIVKNDSKENKNGSVLYKDFIENESLAEVRTDFRSLRKIFLARTYFETAQDDLRKFYKAINFKPIFGSSDSISNQLLFLSAIFKNELNKKKQELLVKFLIGFFLPYATILSDELIEKSKSSFYKSMGYFLKDYSKSLQNIFNIKHKIN</sequence>
<organism evidence="1 2">
    <name type="scientific">Campylobacter pinnipediorum subsp. caledonicus</name>
    <dbReference type="NCBI Taxonomy" id="1874362"/>
    <lineage>
        <taxon>Bacteria</taxon>
        <taxon>Pseudomonadati</taxon>
        <taxon>Campylobacterota</taxon>
        <taxon>Epsilonproteobacteria</taxon>
        <taxon>Campylobacterales</taxon>
        <taxon>Campylobacteraceae</taxon>
        <taxon>Campylobacter</taxon>
    </lineage>
</organism>
<name>A0A1S6U7C2_9BACT</name>
<gene>
    <name evidence="1" type="ORF">CPIN18021_0830</name>
</gene>
<dbReference type="AlphaFoldDB" id="A0A1S6U7C2"/>
<evidence type="ECO:0000313" key="1">
    <source>
        <dbReference type="EMBL" id="AQW87641.1"/>
    </source>
</evidence>
<accession>A0A1S6U7C2</accession>
<dbReference type="Gene3D" id="1.10.3480.10">
    <property type="entry name" value="TorD-like"/>
    <property type="match status" value="1"/>
</dbReference>
<reference evidence="2" key="1">
    <citation type="submission" date="2016-09" db="EMBL/GenBank/DDBJ databases">
        <title>Comparative genomics of the Campylobacter concisus group.</title>
        <authorList>
            <person name="Miller W.G."/>
            <person name="Yee E."/>
            <person name="Chapman M.H."/>
            <person name="Huynh S."/>
            <person name="Bono J.L."/>
            <person name="On S.L.W."/>
            <person name="StLeger J."/>
            <person name="Foster G."/>
            <person name="Parker C.T."/>
        </authorList>
    </citation>
    <scope>NUCLEOTIDE SEQUENCE [LARGE SCALE GENOMIC DNA]</scope>
    <source>
        <strain evidence="2">RM18021</strain>
    </source>
</reference>
<dbReference type="RefSeq" id="WP_078424478.1">
    <property type="nucleotide sequence ID" value="NZ_CP017258.1"/>
</dbReference>
<keyword evidence="2" id="KW-1185">Reference proteome</keyword>
<dbReference type="SUPFAM" id="SSF89155">
    <property type="entry name" value="TorD-like"/>
    <property type="match status" value="1"/>
</dbReference>